<feature type="transmembrane region" description="Helical" evidence="1">
    <location>
        <begin position="180"/>
        <end position="204"/>
    </location>
</feature>
<dbReference type="EMBL" id="FNZZ01000004">
    <property type="protein sequence ID" value="SEL63795.1"/>
    <property type="molecule type" value="Genomic_DNA"/>
</dbReference>
<keyword evidence="3" id="KW-1185">Reference proteome</keyword>
<feature type="transmembrane region" description="Helical" evidence="1">
    <location>
        <begin position="216"/>
        <end position="245"/>
    </location>
</feature>
<evidence type="ECO:0000256" key="1">
    <source>
        <dbReference type="SAM" id="Phobius"/>
    </source>
</evidence>
<dbReference type="OrthoDB" id="7184927at2"/>
<feature type="transmembrane region" description="Helical" evidence="1">
    <location>
        <begin position="70"/>
        <end position="89"/>
    </location>
</feature>
<name>A0A1H7RUF1_9SPHN</name>
<keyword evidence="1" id="KW-0812">Transmembrane</keyword>
<feature type="transmembrane region" description="Helical" evidence="1">
    <location>
        <begin position="33"/>
        <end position="50"/>
    </location>
</feature>
<proteinExistence type="predicted"/>
<keyword evidence="1" id="KW-1133">Transmembrane helix</keyword>
<evidence type="ECO:0008006" key="4">
    <source>
        <dbReference type="Google" id="ProtNLM"/>
    </source>
</evidence>
<feature type="transmembrane region" description="Helical" evidence="1">
    <location>
        <begin position="287"/>
        <end position="307"/>
    </location>
</feature>
<dbReference type="AlphaFoldDB" id="A0A1H7RUF1"/>
<dbReference type="RefSeq" id="WP_093006482.1">
    <property type="nucleotide sequence ID" value="NZ_FNZZ01000004.1"/>
</dbReference>
<evidence type="ECO:0000313" key="3">
    <source>
        <dbReference type="Proteomes" id="UP000199214"/>
    </source>
</evidence>
<dbReference type="Proteomes" id="UP000199214">
    <property type="component" value="Unassembled WGS sequence"/>
</dbReference>
<reference evidence="3" key="1">
    <citation type="submission" date="2016-10" db="EMBL/GenBank/DDBJ databases">
        <authorList>
            <person name="Varghese N."/>
            <person name="Submissions S."/>
        </authorList>
    </citation>
    <scope>NUCLEOTIDE SEQUENCE [LARGE SCALE GENOMIC DNA]</scope>
    <source>
        <strain evidence="3">JS21-1</strain>
    </source>
</reference>
<evidence type="ECO:0000313" key="2">
    <source>
        <dbReference type="EMBL" id="SEL63795.1"/>
    </source>
</evidence>
<organism evidence="2 3">
    <name type="scientific">Sphingomonas palmae</name>
    <dbReference type="NCBI Taxonomy" id="1855283"/>
    <lineage>
        <taxon>Bacteria</taxon>
        <taxon>Pseudomonadati</taxon>
        <taxon>Pseudomonadota</taxon>
        <taxon>Alphaproteobacteria</taxon>
        <taxon>Sphingomonadales</taxon>
        <taxon>Sphingomonadaceae</taxon>
        <taxon>Sphingomonas</taxon>
    </lineage>
</organism>
<feature type="transmembrane region" description="Helical" evidence="1">
    <location>
        <begin position="147"/>
        <end position="168"/>
    </location>
</feature>
<gene>
    <name evidence="2" type="ORF">SAMN05216382_2354</name>
</gene>
<keyword evidence="1" id="KW-0472">Membrane</keyword>
<sequence length="320" mass="35555">MTAGTIGNDAGRPSTDEAHLSTLEPIRRRRSRWPRVLATVLTGVMLIGLAQELLDHGLRGLTNRLPRSGWFYLLFLLSYFTTPVVDFIIFRRLWRVPASAFGALNLKRVANDLLIGVTGDAYFYAWARARLKMVTAPFGAVKDVSLLSGLAGNTAAILLGAVALPLGYKLIDPPVLRAMLWSLGLTGVVVGALLFLSPIVFSLARRQLWWIYRWTMYRIAISSVALAVAWHFAMPSASVWMWVFLMAGRQLVSRLPFLPNKDLLFANFAILVIGHDRALSELMAFTAASTLLMHIVVIGVFGAGYVWERVKGWRRSGEAR</sequence>
<dbReference type="STRING" id="1855283.SAMN05216382_2354"/>
<accession>A0A1H7RUF1</accession>
<protein>
    <recommendedName>
        <fullName evidence="4">Lysylphosphatidylglycerol synthase TM region</fullName>
    </recommendedName>
</protein>